<comment type="caution">
    <text evidence="1">The sequence shown here is derived from an EMBL/GenBank/DDBJ whole genome shotgun (WGS) entry which is preliminary data.</text>
</comment>
<proteinExistence type="predicted"/>
<dbReference type="EMBL" id="JAMZMK010009258">
    <property type="protein sequence ID" value="KAI7736476.1"/>
    <property type="molecule type" value="Genomic_DNA"/>
</dbReference>
<evidence type="ECO:0000313" key="2">
    <source>
        <dbReference type="Proteomes" id="UP001206925"/>
    </source>
</evidence>
<gene>
    <name evidence="1" type="ORF">M8C21_012081</name>
</gene>
<dbReference type="Proteomes" id="UP001206925">
    <property type="component" value="Unassembled WGS sequence"/>
</dbReference>
<feature type="non-terminal residue" evidence="1">
    <location>
        <position position="1"/>
    </location>
</feature>
<dbReference type="AlphaFoldDB" id="A0AAD5C9M5"/>
<evidence type="ECO:0000313" key="1">
    <source>
        <dbReference type="EMBL" id="KAI7736476.1"/>
    </source>
</evidence>
<name>A0AAD5C9M5_AMBAR</name>
<sequence length="84" mass="9707">MFTNLRLVISTLKSMLIPRSCRMTSTCLTTMSKNELMLSWLQHCHRQTLLGRIMLCGQWGQILNISMQSHGFGIWTSLFIMSIK</sequence>
<keyword evidence="2" id="KW-1185">Reference proteome</keyword>
<organism evidence="1 2">
    <name type="scientific">Ambrosia artemisiifolia</name>
    <name type="common">Common ragweed</name>
    <dbReference type="NCBI Taxonomy" id="4212"/>
    <lineage>
        <taxon>Eukaryota</taxon>
        <taxon>Viridiplantae</taxon>
        <taxon>Streptophyta</taxon>
        <taxon>Embryophyta</taxon>
        <taxon>Tracheophyta</taxon>
        <taxon>Spermatophyta</taxon>
        <taxon>Magnoliopsida</taxon>
        <taxon>eudicotyledons</taxon>
        <taxon>Gunneridae</taxon>
        <taxon>Pentapetalae</taxon>
        <taxon>asterids</taxon>
        <taxon>campanulids</taxon>
        <taxon>Asterales</taxon>
        <taxon>Asteraceae</taxon>
        <taxon>Asteroideae</taxon>
        <taxon>Heliantheae alliance</taxon>
        <taxon>Heliantheae</taxon>
        <taxon>Ambrosia</taxon>
    </lineage>
</organism>
<accession>A0AAD5C9M5</accession>
<protein>
    <submittedName>
        <fullName evidence="1">Uncharacterized protein</fullName>
    </submittedName>
</protein>
<reference evidence="1" key="1">
    <citation type="submission" date="2022-06" db="EMBL/GenBank/DDBJ databases">
        <title>Uncovering the hologenomic basis of an extraordinary plant invasion.</title>
        <authorList>
            <person name="Bieker V.C."/>
            <person name="Martin M.D."/>
            <person name="Gilbert T."/>
            <person name="Hodgins K."/>
            <person name="Battlay P."/>
            <person name="Petersen B."/>
            <person name="Wilson J."/>
        </authorList>
    </citation>
    <scope>NUCLEOTIDE SEQUENCE</scope>
    <source>
        <strain evidence="1">AA19_3_7</strain>
        <tissue evidence="1">Leaf</tissue>
    </source>
</reference>